<sequence>SLNGFDELYSPFYWEDIDLSYRAWKTGYTVLFDPQVLVEHHHETTIRTF</sequence>
<dbReference type="SUPFAM" id="SSF53448">
    <property type="entry name" value="Nucleotide-diphospho-sugar transferases"/>
    <property type="match status" value="1"/>
</dbReference>
<gene>
    <name evidence="1" type="ORF">COU81_01985</name>
</gene>
<dbReference type="AlphaFoldDB" id="A0A2M8KE48"/>
<feature type="non-terminal residue" evidence="1">
    <location>
        <position position="1"/>
    </location>
</feature>
<name>A0A2M8KE48_9BACT</name>
<accession>A0A2M8KE48</accession>
<organism evidence="1 2">
    <name type="scientific">Candidatus Portnoybacteria bacterium CG10_big_fil_rev_8_21_14_0_10_36_7</name>
    <dbReference type="NCBI Taxonomy" id="1974812"/>
    <lineage>
        <taxon>Bacteria</taxon>
        <taxon>Candidatus Portnoyibacteriota</taxon>
    </lineage>
</organism>
<dbReference type="EMBL" id="PFDW01000045">
    <property type="protein sequence ID" value="PJE58197.1"/>
    <property type="molecule type" value="Genomic_DNA"/>
</dbReference>
<protein>
    <submittedName>
        <fullName evidence="1">Glycosyltransferase family 2 protein</fullName>
    </submittedName>
</protein>
<evidence type="ECO:0000313" key="1">
    <source>
        <dbReference type="EMBL" id="PJE58197.1"/>
    </source>
</evidence>
<dbReference type="InterPro" id="IPR029044">
    <property type="entry name" value="Nucleotide-diphossugar_trans"/>
</dbReference>
<evidence type="ECO:0000313" key="2">
    <source>
        <dbReference type="Proteomes" id="UP000231450"/>
    </source>
</evidence>
<comment type="caution">
    <text evidence="1">The sequence shown here is derived from an EMBL/GenBank/DDBJ whole genome shotgun (WGS) entry which is preliminary data.</text>
</comment>
<dbReference type="Proteomes" id="UP000231450">
    <property type="component" value="Unassembled WGS sequence"/>
</dbReference>
<dbReference type="Gene3D" id="3.90.550.10">
    <property type="entry name" value="Spore Coat Polysaccharide Biosynthesis Protein SpsA, Chain A"/>
    <property type="match status" value="1"/>
</dbReference>
<reference evidence="2" key="1">
    <citation type="submission" date="2017-09" db="EMBL/GenBank/DDBJ databases">
        <title>Depth-based differentiation of microbial function through sediment-hosted aquifers and enrichment of novel symbionts in the deep terrestrial subsurface.</title>
        <authorList>
            <person name="Probst A.J."/>
            <person name="Ladd B."/>
            <person name="Jarett J.K."/>
            <person name="Geller-Mcgrath D.E."/>
            <person name="Sieber C.M.K."/>
            <person name="Emerson J.B."/>
            <person name="Anantharaman K."/>
            <person name="Thomas B.C."/>
            <person name="Malmstrom R."/>
            <person name="Stieglmeier M."/>
            <person name="Klingl A."/>
            <person name="Woyke T."/>
            <person name="Ryan C.M."/>
            <person name="Banfield J.F."/>
        </authorList>
    </citation>
    <scope>NUCLEOTIDE SEQUENCE [LARGE SCALE GENOMIC DNA]</scope>
</reference>
<proteinExistence type="predicted"/>
<keyword evidence="1" id="KW-0808">Transferase</keyword>
<dbReference type="GO" id="GO:0016740">
    <property type="term" value="F:transferase activity"/>
    <property type="evidence" value="ECO:0007669"/>
    <property type="project" value="UniProtKB-KW"/>
</dbReference>
<feature type="non-terminal residue" evidence="1">
    <location>
        <position position="49"/>
    </location>
</feature>